<sequence>MDRTSGKLDYWRNYFRSANSDIFEVIEYAILVAASDCPQELQMRRDRIAERLFSCRLTRCNGCDHVEIAVPCEGEEEGNGGFKGGFVGEGGSKESKVNSSTNERGEVNRVSNYSYDEAEALTEEIEEESEIVGEVLRIKEVLGNHREESDGVLFESLRRLQLMGLTVETLKATEIGKAVNGLRKHGSKQIRLIAKTLIDAWKHMVDEWVNAVAAISGRNFLFKDFPFLFQSLYCDSDDIYKYLYLFMVAGGTPESVNPTPESVNPSVVDEEEEGLPSPPLDEGALFATQTTMELSQSVVDFVTDPRNTLELNKKREFGRKPGSENYDRKRNQQTLNETSVLKDDKSQMRKQEAVIKQTKPSTSNFGPGRPPKLSSDHKATGDSKLPQRVDPLVVQKKRPTSEQDKSIYSDDLVRLKLEASGRNLQERYQQLENGKAYRQRTIQVMELRDLPKQVSTQRNFHLKPGIHNRHWANGRR</sequence>
<dbReference type="SUPFAM" id="SSF47676">
    <property type="entry name" value="Conserved domain common to transcription factors TFIIS, elongin A, CRSP70"/>
    <property type="match status" value="1"/>
</dbReference>
<feature type="domain" description="TFIIS N-terminal" evidence="5">
    <location>
        <begin position="133"/>
        <end position="208"/>
    </location>
</feature>
<evidence type="ECO:0000256" key="3">
    <source>
        <dbReference type="PROSITE-ProRule" id="PRU00649"/>
    </source>
</evidence>
<proteinExistence type="predicted"/>
<feature type="region of interest" description="Disordered" evidence="4">
    <location>
        <begin position="84"/>
        <end position="103"/>
    </location>
</feature>
<feature type="region of interest" description="Disordered" evidence="4">
    <location>
        <begin position="312"/>
        <end position="404"/>
    </location>
</feature>
<comment type="caution">
    <text evidence="6">The sequence shown here is derived from an EMBL/GenBank/DDBJ whole genome shotgun (WGS) entry which is preliminary data.</text>
</comment>
<evidence type="ECO:0000259" key="5">
    <source>
        <dbReference type="PROSITE" id="PS51319"/>
    </source>
</evidence>
<comment type="subcellular location">
    <subcellularLocation>
        <location evidence="1 3">Nucleus</location>
    </subcellularLocation>
</comment>
<accession>A0A443NMP8</accession>
<evidence type="ECO:0000313" key="7">
    <source>
        <dbReference type="Proteomes" id="UP000283530"/>
    </source>
</evidence>
<dbReference type="OrthoDB" id="44867at2759"/>
<feature type="region of interest" description="Disordered" evidence="4">
    <location>
        <begin position="255"/>
        <end position="277"/>
    </location>
</feature>
<dbReference type="Gene3D" id="1.20.930.10">
    <property type="entry name" value="Conserved domain common to transcription factors TFIIS, elongin A, CRSP70"/>
    <property type="match status" value="1"/>
</dbReference>
<feature type="compositionally biased region" description="Basic and acidic residues" evidence="4">
    <location>
        <begin position="312"/>
        <end position="330"/>
    </location>
</feature>
<dbReference type="InterPro" id="IPR017923">
    <property type="entry name" value="TFIIS_N"/>
</dbReference>
<evidence type="ECO:0000256" key="2">
    <source>
        <dbReference type="ARBA" id="ARBA00023242"/>
    </source>
</evidence>
<dbReference type="AlphaFoldDB" id="A0A443NMP8"/>
<dbReference type="GO" id="GO:0005634">
    <property type="term" value="C:nucleus"/>
    <property type="evidence" value="ECO:0007669"/>
    <property type="project" value="UniProtKB-SubCell"/>
</dbReference>
<dbReference type="InterPro" id="IPR035441">
    <property type="entry name" value="TFIIS/LEDGF_dom_sf"/>
</dbReference>
<dbReference type="PROSITE" id="PS51319">
    <property type="entry name" value="TFIIS_N"/>
    <property type="match status" value="1"/>
</dbReference>
<feature type="compositionally biased region" description="Basic and acidic residues" evidence="4">
    <location>
        <begin position="340"/>
        <end position="353"/>
    </location>
</feature>
<dbReference type="SMART" id="SM00509">
    <property type="entry name" value="TFS2N"/>
    <property type="match status" value="1"/>
</dbReference>
<dbReference type="EMBL" id="QPKB01000003">
    <property type="protein sequence ID" value="RWR79777.1"/>
    <property type="molecule type" value="Genomic_DNA"/>
</dbReference>
<reference evidence="6 7" key="1">
    <citation type="journal article" date="2019" name="Nat. Plants">
        <title>Stout camphor tree genome fills gaps in understanding of flowering plant genome evolution.</title>
        <authorList>
            <person name="Chaw S.M."/>
            <person name="Liu Y.C."/>
            <person name="Wu Y.W."/>
            <person name="Wang H.Y."/>
            <person name="Lin C.I."/>
            <person name="Wu C.S."/>
            <person name="Ke H.M."/>
            <person name="Chang L.Y."/>
            <person name="Hsu C.Y."/>
            <person name="Yang H.T."/>
            <person name="Sudianto E."/>
            <person name="Hsu M.H."/>
            <person name="Wu K.P."/>
            <person name="Wang L.N."/>
            <person name="Leebens-Mack J.H."/>
            <person name="Tsai I.J."/>
        </authorList>
    </citation>
    <scope>NUCLEOTIDE SEQUENCE [LARGE SCALE GENOMIC DNA]</scope>
    <source>
        <strain evidence="7">cv. Chaw 1501</strain>
        <tissue evidence="6">Young leaves</tissue>
    </source>
</reference>
<dbReference type="Proteomes" id="UP000283530">
    <property type="component" value="Unassembled WGS sequence"/>
</dbReference>
<keyword evidence="2 3" id="KW-0539">Nucleus</keyword>
<feature type="compositionally biased region" description="Polar residues" evidence="4">
    <location>
        <begin position="255"/>
        <end position="265"/>
    </location>
</feature>
<evidence type="ECO:0000313" key="6">
    <source>
        <dbReference type="EMBL" id="RWR79777.1"/>
    </source>
</evidence>
<dbReference type="Pfam" id="PF08711">
    <property type="entry name" value="Med26"/>
    <property type="match status" value="1"/>
</dbReference>
<feature type="compositionally biased region" description="Basic and acidic residues" evidence="4">
    <location>
        <begin position="374"/>
        <end position="387"/>
    </location>
</feature>
<organism evidence="6 7">
    <name type="scientific">Cinnamomum micranthum f. kanehirae</name>
    <dbReference type="NCBI Taxonomy" id="337451"/>
    <lineage>
        <taxon>Eukaryota</taxon>
        <taxon>Viridiplantae</taxon>
        <taxon>Streptophyta</taxon>
        <taxon>Embryophyta</taxon>
        <taxon>Tracheophyta</taxon>
        <taxon>Spermatophyta</taxon>
        <taxon>Magnoliopsida</taxon>
        <taxon>Magnoliidae</taxon>
        <taxon>Laurales</taxon>
        <taxon>Lauraceae</taxon>
        <taxon>Cinnamomum</taxon>
    </lineage>
</organism>
<keyword evidence="7" id="KW-1185">Reference proteome</keyword>
<evidence type="ECO:0000256" key="4">
    <source>
        <dbReference type="SAM" id="MobiDB-lite"/>
    </source>
</evidence>
<dbReference type="InterPro" id="IPR003617">
    <property type="entry name" value="TFIIS/CRSP70_N_sub"/>
</dbReference>
<dbReference type="PANTHER" id="PTHR46554">
    <property type="entry name" value="MEDIATOR OF RNA POLYMERASE II TRANSCRIPTION SUBUNIT 26A-RELATED"/>
    <property type="match status" value="1"/>
</dbReference>
<gene>
    <name evidence="6" type="ORF">CKAN_00837400</name>
</gene>
<protein>
    <submittedName>
        <fullName evidence="6">Putative mediator of RNA polymerase II transcription subunit 26b</fullName>
    </submittedName>
</protein>
<dbReference type="CDD" id="cd00183">
    <property type="entry name" value="TFIIS_I"/>
    <property type="match status" value="1"/>
</dbReference>
<name>A0A443NMP8_9MAGN</name>
<dbReference type="PANTHER" id="PTHR46554:SF2">
    <property type="entry name" value="TFIIS N-TERMINAL DOMAIN-CONTAINING PROTEIN"/>
    <property type="match status" value="1"/>
</dbReference>
<evidence type="ECO:0000256" key="1">
    <source>
        <dbReference type="ARBA" id="ARBA00004123"/>
    </source>
</evidence>